<proteinExistence type="predicted"/>
<sequence>MRIVFAGCQIPYPKREFLTDDDNEDKSDSKARQNQAANVQTTSREPTLYKGSNYQQGANLVQRFKLPAGSQLCTKVLTTHRDPTWYKGYDYQQGSNLVQRFMTTSRDPTWYKGSNYLQGYNYKGSNYQQGSNLVQRFKLPAGSQLCTKVLTTSSSNNRYTRKISLQKLSWVYCLFPQDIPGDVNMDSWKSKTHGPCNVLDQGEKRTSS</sequence>
<feature type="compositionally biased region" description="Polar residues" evidence="1">
    <location>
        <begin position="32"/>
        <end position="50"/>
    </location>
</feature>
<evidence type="ECO:0000313" key="2">
    <source>
        <dbReference type="EMBL" id="CAD7456567.1"/>
    </source>
</evidence>
<gene>
    <name evidence="2" type="ORF">TTEB3V08_LOCUS4594</name>
</gene>
<reference evidence="2" key="1">
    <citation type="submission" date="2020-11" db="EMBL/GenBank/DDBJ databases">
        <authorList>
            <person name="Tran Van P."/>
        </authorList>
    </citation>
    <scope>NUCLEOTIDE SEQUENCE</scope>
</reference>
<dbReference type="AlphaFoldDB" id="A0A7R9NTZ2"/>
<name>A0A7R9NTZ2_9NEOP</name>
<dbReference type="EMBL" id="OE001328">
    <property type="protein sequence ID" value="CAD7456567.1"/>
    <property type="molecule type" value="Genomic_DNA"/>
</dbReference>
<feature type="region of interest" description="Disordered" evidence="1">
    <location>
        <begin position="16"/>
        <end position="50"/>
    </location>
</feature>
<protein>
    <submittedName>
        <fullName evidence="2">Uncharacterized protein</fullName>
    </submittedName>
</protein>
<evidence type="ECO:0000256" key="1">
    <source>
        <dbReference type="SAM" id="MobiDB-lite"/>
    </source>
</evidence>
<accession>A0A7R9NTZ2</accession>
<organism evidence="2">
    <name type="scientific">Timema tahoe</name>
    <dbReference type="NCBI Taxonomy" id="61484"/>
    <lineage>
        <taxon>Eukaryota</taxon>
        <taxon>Metazoa</taxon>
        <taxon>Ecdysozoa</taxon>
        <taxon>Arthropoda</taxon>
        <taxon>Hexapoda</taxon>
        <taxon>Insecta</taxon>
        <taxon>Pterygota</taxon>
        <taxon>Neoptera</taxon>
        <taxon>Polyneoptera</taxon>
        <taxon>Phasmatodea</taxon>
        <taxon>Timematodea</taxon>
        <taxon>Timematoidea</taxon>
        <taxon>Timematidae</taxon>
        <taxon>Timema</taxon>
    </lineage>
</organism>